<evidence type="ECO:0000313" key="1">
    <source>
        <dbReference type="EMBL" id="KAJ1896154.1"/>
    </source>
</evidence>
<organism evidence="1 2">
    <name type="scientific">Kickxella alabastrina</name>
    <dbReference type="NCBI Taxonomy" id="61397"/>
    <lineage>
        <taxon>Eukaryota</taxon>
        <taxon>Fungi</taxon>
        <taxon>Fungi incertae sedis</taxon>
        <taxon>Zoopagomycota</taxon>
        <taxon>Kickxellomycotina</taxon>
        <taxon>Kickxellomycetes</taxon>
        <taxon>Kickxellales</taxon>
        <taxon>Kickxellaceae</taxon>
        <taxon>Kickxella</taxon>
    </lineage>
</organism>
<accession>A0ACC1IIB1</accession>
<sequence length="129" mass="14059">MSAQLVQVTEELILAKLMEVVDQFTELQEQIGTLHGQIGSLHGQIDLLQGQIGKLQDTITTLTNANTTLAEKLSAATINAPDTLPLQMSRVEQRLEDMNARLLPVSQGRNPTKARNTGRARVNGSLLNC</sequence>
<gene>
    <name evidence="1" type="ORF">LPJ66_004166</name>
</gene>
<dbReference type="Proteomes" id="UP001150581">
    <property type="component" value="Unassembled WGS sequence"/>
</dbReference>
<protein>
    <submittedName>
        <fullName evidence="1">Uncharacterized protein</fullName>
    </submittedName>
</protein>
<comment type="caution">
    <text evidence="1">The sequence shown here is derived from an EMBL/GenBank/DDBJ whole genome shotgun (WGS) entry which is preliminary data.</text>
</comment>
<dbReference type="EMBL" id="JANBPG010000481">
    <property type="protein sequence ID" value="KAJ1896154.1"/>
    <property type="molecule type" value="Genomic_DNA"/>
</dbReference>
<reference evidence="1" key="1">
    <citation type="submission" date="2022-07" db="EMBL/GenBank/DDBJ databases">
        <title>Phylogenomic reconstructions and comparative analyses of Kickxellomycotina fungi.</title>
        <authorList>
            <person name="Reynolds N.K."/>
            <person name="Stajich J.E."/>
            <person name="Barry K."/>
            <person name="Grigoriev I.V."/>
            <person name="Crous P."/>
            <person name="Smith M.E."/>
        </authorList>
    </citation>
    <scope>NUCLEOTIDE SEQUENCE</scope>
    <source>
        <strain evidence="1">Benny 63K</strain>
    </source>
</reference>
<evidence type="ECO:0000313" key="2">
    <source>
        <dbReference type="Proteomes" id="UP001150581"/>
    </source>
</evidence>
<proteinExistence type="predicted"/>
<name>A0ACC1IIB1_9FUNG</name>
<keyword evidence="2" id="KW-1185">Reference proteome</keyword>